<evidence type="ECO:0000313" key="2">
    <source>
        <dbReference type="Proteomes" id="UP000646365"/>
    </source>
</evidence>
<dbReference type="Proteomes" id="UP000646365">
    <property type="component" value="Unassembled WGS sequence"/>
</dbReference>
<dbReference type="AlphaFoldDB" id="A0A8J3E5C0"/>
<dbReference type="EMBL" id="BMJQ01000023">
    <property type="protein sequence ID" value="GGF46148.1"/>
    <property type="molecule type" value="Genomic_DNA"/>
</dbReference>
<gene>
    <name evidence="1" type="ORF">GCM10011611_60750</name>
</gene>
<proteinExistence type="predicted"/>
<evidence type="ECO:0008006" key="3">
    <source>
        <dbReference type="Google" id="ProtNLM"/>
    </source>
</evidence>
<protein>
    <recommendedName>
        <fullName evidence="3">DUF1465 family protein</fullName>
    </recommendedName>
</protein>
<dbReference type="Gene3D" id="1.10.8.930">
    <property type="entry name" value="Protein of unknown function DUF1465"/>
    <property type="match status" value="1"/>
</dbReference>
<dbReference type="Pfam" id="PF07323">
    <property type="entry name" value="DUF1465"/>
    <property type="match status" value="1"/>
</dbReference>
<dbReference type="InterPro" id="IPR010848">
    <property type="entry name" value="DUF1465"/>
</dbReference>
<reference evidence="1" key="2">
    <citation type="submission" date="2020-09" db="EMBL/GenBank/DDBJ databases">
        <authorList>
            <person name="Sun Q."/>
            <person name="Zhou Y."/>
        </authorList>
    </citation>
    <scope>NUCLEOTIDE SEQUENCE</scope>
    <source>
        <strain evidence="1">CGMCC 1.15725</strain>
    </source>
</reference>
<sequence length="146" mass="16156">MLNPASANTAYFGRTYDEAMGLLIEARNYVAVNELRAPPALTPTDRLMLCCETMRLTTRLAHIMAWLLAQRAVYAGEITLADSAEEPYALGGSKICLTVVDDVDRLGDEWLSALLERSLRLYVRVSRLDERVRREVLVHGGTAGSA</sequence>
<reference evidence="1" key="1">
    <citation type="journal article" date="2014" name="Int. J. Syst. Evol. Microbiol.">
        <title>Complete genome sequence of Corynebacterium casei LMG S-19264T (=DSM 44701T), isolated from a smear-ripened cheese.</title>
        <authorList>
            <consortium name="US DOE Joint Genome Institute (JGI-PGF)"/>
            <person name="Walter F."/>
            <person name="Albersmeier A."/>
            <person name="Kalinowski J."/>
            <person name="Ruckert C."/>
        </authorList>
    </citation>
    <scope>NUCLEOTIDE SEQUENCE</scope>
    <source>
        <strain evidence="1">CGMCC 1.15725</strain>
    </source>
</reference>
<evidence type="ECO:0000313" key="1">
    <source>
        <dbReference type="EMBL" id="GGF46148.1"/>
    </source>
</evidence>
<comment type="caution">
    <text evidence="1">The sequence shown here is derived from an EMBL/GenBank/DDBJ whole genome shotgun (WGS) entry which is preliminary data.</text>
</comment>
<accession>A0A8J3E5C0</accession>
<dbReference type="RefSeq" id="WP_189051951.1">
    <property type="nucleotide sequence ID" value="NZ_BMJQ01000023.1"/>
</dbReference>
<organism evidence="1 2">
    <name type="scientific">Aliidongia dinghuensis</name>
    <dbReference type="NCBI Taxonomy" id="1867774"/>
    <lineage>
        <taxon>Bacteria</taxon>
        <taxon>Pseudomonadati</taxon>
        <taxon>Pseudomonadota</taxon>
        <taxon>Alphaproteobacteria</taxon>
        <taxon>Rhodospirillales</taxon>
        <taxon>Dongiaceae</taxon>
        <taxon>Aliidongia</taxon>
    </lineage>
</organism>
<keyword evidence="2" id="KW-1185">Reference proteome</keyword>
<dbReference type="InterPro" id="IPR038301">
    <property type="entry name" value="AraC-like_sf"/>
</dbReference>
<name>A0A8J3E5C0_9PROT</name>